<keyword evidence="2 3" id="KW-0040">ANK repeat</keyword>
<dbReference type="InterPro" id="IPR036770">
    <property type="entry name" value="Ankyrin_rpt-contain_sf"/>
</dbReference>
<sequence length="615" mass="68259">MARELRKHHDLLESLYIKQDMKIQQVIAYMKSEHSITAANSTYERLFREWGLSKNKKGENWAWVDHRMRKRHGDGRKSALYIQDRRIPMKEIQKEISRHVTTLQQAYLSARAGYRIETPASAISGGTPVGAVSTPASQPPTPVADQWEPDDTSSPVGFDAIDIVESPEAATGSTPEIDLQDKTMIVETLQSCGAFIRIWGSSGRSMSHQKIHELYEAIAHGLLIAAQTSKEYAIPIEMTTFTTGFNILLGTYRIDCDSVRGDVAHVDKSEYEDVFRAALFLAVRKGVLDLVEILWGVFGSKNPKNNDGETCLHISSIHNQPRVVEFLLSRNVDVNVRSRNGRTPWTAIGGSASHEDVSKLLIQAGACINDTRPELMNSLYECAAGGHTEAVRTLLRRGADPSFQTPYRWAPLHFAKTVEIIQLLVDAGADVNAVSDIGRTPLDVHFNNQPKKQCLIAHGARTSKDLQRRPRAHQLPPPPQEMGPPRTGLQMTRTPEQPSFSAVQAAGVQGSTTSMFSPSLQRSIPMTSSLSPIVSVTMMGSQEPYHTREASVFTSQSWSSEMATRPIRSFSVLFQSEINIQEYERGIDEEHDSPGGSEQSSSRLLMTPEMTGFHI</sequence>
<dbReference type="SMART" id="SM00248">
    <property type="entry name" value="ANK"/>
    <property type="match status" value="4"/>
</dbReference>
<gene>
    <name evidence="6" type="ORF">CCHR01_03920</name>
</gene>
<reference evidence="6" key="1">
    <citation type="submission" date="2023-01" db="EMBL/GenBank/DDBJ databases">
        <title>Colletotrichum chrysophilum M932 genome sequence.</title>
        <authorList>
            <person name="Baroncelli R."/>
        </authorList>
    </citation>
    <scope>NUCLEOTIDE SEQUENCE</scope>
    <source>
        <strain evidence="6">M932</strain>
    </source>
</reference>
<dbReference type="SUPFAM" id="SSF48403">
    <property type="entry name" value="Ankyrin repeat"/>
    <property type="match status" value="1"/>
</dbReference>
<dbReference type="Proteomes" id="UP001243330">
    <property type="component" value="Unassembled WGS sequence"/>
</dbReference>
<feature type="repeat" description="ANK" evidence="3">
    <location>
        <begin position="307"/>
        <end position="339"/>
    </location>
</feature>
<feature type="region of interest" description="Disordered" evidence="4">
    <location>
        <begin position="462"/>
        <end position="493"/>
    </location>
</feature>
<accession>A0AAD9AS18</accession>
<dbReference type="EMBL" id="JAQOWY010000054">
    <property type="protein sequence ID" value="KAK1853493.1"/>
    <property type="molecule type" value="Genomic_DNA"/>
</dbReference>
<dbReference type="Pfam" id="PF12796">
    <property type="entry name" value="Ank_2"/>
    <property type="match status" value="2"/>
</dbReference>
<keyword evidence="7" id="KW-1185">Reference proteome</keyword>
<name>A0AAD9AS18_9PEZI</name>
<protein>
    <recommendedName>
        <fullName evidence="5">Clr5 domain-containing protein</fullName>
    </recommendedName>
</protein>
<dbReference type="InterPro" id="IPR025676">
    <property type="entry name" value="Clr5_dom"/>
</dbReference>
<keyword evidence="1" id="KW-0677">Repeat</keyword>
<proteinExistence type="predicted"/>
<organism evidence="6 7">
    <name type="scientific">Colletotrichum chrysophilum</name>
    <dbReference type="NCBI Taxonomy" id="1836956"/>
    <lineage>
        <taxon>Eukaryota</taxon>
        <taxon>Fungi</taxon>
        <taxon>Dikarya</taxon>
        <taxon>Ascomycota</taxon>
        <taxon>Pezizomycotina</taxon>
        <taxon>Sordariomycetes</taxon>
        <taxon>Hypocreomycetidae</taxon>
        <taxon>Glomerellales</taxon>
        <taxon>Glomerellaceae</taxon>
        <taxon>Colletotrichum</taxon>
        <taxon>Colletotrichum gloeosporioides species complex</taxon>
    </lineage>
</organism>
<evidence type="ECO:0000256" key="3">
    <source>
        <dbReference type="PROSITE-ProRule" id="PRU00023"/>
    </source>
</evidence>
<dbReference type="PANTHER" id="PTHR24126">
    <property type="entry name" value="ANKYRIN REPEAT, PH AND SEC7 DOMAIN CONTAINING PROTEIN SECG-RELATED"/>
    <property type="match status" value="1"/>
</dbReference>
<dbReference type="AlphaFoldDB" id="A0AAD9AS18"/>
<dbReference type="Gene3D" id="1.25.40.20">
    <property type="entry name" value="Ankyrin repeat-containing domain"/>
    <property type="match status" value="1"/>
</dbReference>
<evidence type="ECO:0000313" key="7">
    <source>
        <dbReference type="Proteomes" id="UP001243330"/>
    </source>
</evidence>
<evidence type="ECO:0000256" key="1">
    <source>
        <dbReference type="ARBA" id="ARBA00022737"/>
    </source>
</evidence>
<feature type="region of interest" description="Disordered" evidence="4">
    <location>
        <begin position="585"/>
        <end position="615"/>
    </location>
</feature>
<dbReference type="PROSITE" id="PS50088">
    <property type="entry name" value="ANK_REPEAT"/>
    <property type="match status" value="1"/>
</dbReference>
<dbReference type="PROSITE" id="PS50297">
    <property type="entry name" value="ANK_REP_REGION"/>
    <property type="match status" value="1"/>
</dbReference>
<evidence type="ECO:0000256" key="2">
    <source>
        <dbReference type="ARBA" id="ARBA00023043"/>
    </source>
</evidence>
<feature type="domain" description="Clr5" evidence="5">
    <location>
        <begin position="1"/>
        <end position="54"/>
    </location>
</feature>
<evidence type="ECO:0000313" key="6">
    <source>
        <dbReference type="EMBL" id="KAK1853493.1"/>
    </source>
</evidence>
<evidence type="ECO:0000259" key="5">
    <source>
        <dbReference type="Pfam" id="PF14420"/>
    </source>
</evidence>
<dbReference type="Pfam" id="PF14420">
    <property type="entry name" value="Clr5"/>
    <property type="match status" value="1"/>
</dbReference>
<comment type="caution">
    <text evidence="6">The sequence shown here is derived from an EMBL/GenBank/DDBJ whole genome shotgun (WGS) entry which is preliminary data.</text>
</comment>
<dbReference type="InterPro" id="IPR002110">
    <property type="entry name" value="Ankyrin_rpt"/>
</dbReference>
<evidence type="ECO:0000256" key="4">
    <source>
        <dbReference type="SAM" id="MobiDB-lite"/>
    </source>
</evidence>